<dbReference type="EMBL" id="GG662209">
    <property type="protein sequence ID" value="EWS70921.1"/>
    <property type="molecule type" value="Genomic_DNA"/>
</dbReference>
<gene>
    <name evidence="1" type="ORF">TTHERM_000526549</name>
</gene>
<evidence type="ECO:0000313" key="1">
    <source>
        <dbReference type="EMBL" id="EWS70921.1"/>
    </source>
</evidence>
<organism evidence="1 2">
    <name type="scientific">Tetrahymena thermophila (strain SB210)</name>
    <dbReference type="NCBI Taxonomy" id="312017"/>
    <lineage>
        <taxon>Eukaryota</taxon>
        <taxon>Sar</taxon>
        <taxon>Alveolata</taxon>
        <taxon>Ciliophora</taxon>
        <taxon>Intramacronucleata</taxon>
        <taxon>Oligohymenophorea</taxon>
        <taxon>Hymenostomatida</taxon>
        <taxon>Tetrahymenina</taxon>
        <taxon>Tetrahymenidae</taxon>
        <taxon>Tetrahymena</taxon>
    </lineage>
</organism>
<proteinExistence type="predicted"/>
<protein>
    <submittedName>
        <fullName evidence="1">Uncharacterized protein</fullName>
    </submittedName>
</protein>
<dbReference type="AlphaFoldDB" id="W7XB67"/>
<sequence length="139" mass="16834">MVYKYLMLSYEDCQSYLLLKNKCFKDKINNERQIYLFGLEMHSAQLLVKINVKQIQELNPQKNIILMSLLKASNDYSTEQNLNYNQKERSFRSSIYHQLLKWDLELADLGGIKDLQKNQRFQKKYCHFWAKRMVYYNLS</sequence>
<keyword evidence="2" id="KW-1185">Reference proteome</keyword>
<dbReference type="RefSeq" id="XP_012656536.1">
    <property type="nucleotide sequence ID" value="XM_012801082.1"/>
</dbReference>
<reference evidence="2" key="1">
    <citation type="journal article" date="2006" name="PLoS Biol.">
        <title>Macronuclear genome sequence of the ciliate Tetrahymena thermophila, a model eukaryote.</title>
        <authorList>
            <person name="Eisen J.A."/>
            <person name="Coyne R.S."/>
            <person name="Wu M."/>
            <person name="Wu D."/>
            <person name="Thiagarajan M."/>
            <person name="Wortman J.R."/>
            <person name="Badger J.H."/>
            <person name="Ren Q."/>
            <person name="Amedeo P."/>
            <person name="Jones K.M."/>
            <person name="Tallon L.J."/>
            <person name="Delcher A.L."/>
            <person name="Salzberg S.L."/>
            <person name="Silva J.C."/>
            <person name="Haas B.J."/>
            <person name="Majoros W.H."/>
            <person name="Farzad M."/>
            <person name="Carlton J.M."/>
            <person name="Smith R.K. Jr."/>
            <person name="Garg J."/>
            <person name="Pearlman R.E."/>
            <person name="Karrer K.M."/>
            <person name="Sun L."/>
            <person name="Manning G."/>
            <person name="Elde N.C."/>
            <person name="Turkewitz A.P."/>
            <person name="Asai D.J."/>
            <person name="Wilkes D.E."/>
            <person name="Wang Y."/>
            <person name="Cai H."/>
            <person name="Collins K."/>
            <person name="Stewart B.A."/>
            <person name="Lee S.R."/>
            <person name="Wilamowska K."/>
            <person name="Weinberg Z."/>
            <person name="Ruzzo W.L."/>
            <person name="Wloga D."/>
            <person name="Gaertig J."/>
            <person name="Frankel J."/>
            <person name="Tsao C.-C."/>
            <person name="Gorovsky M.A."/>
            <person name="Keeling P.J."/>
            <person name="Waller R.F."/>
            <person name="Patron N.J."/>
            <person name="Cherry J.M."/>
            <person name="Stover N.A."/>
            <person name="Krieger C.J."/>
            <person name="del Toro C."/>
            <person name="Ryder H.F."/>
            <person name="Williamson S.C."/>
            <person name="Barbeau R.A."/>
            <person name="Hamilton E.P."/>
            <person name="Orias E."/>
        </authorList>
    </citation>
    <scope>NUCLEOTIDE SEQUENCE [LARGE SCALE GENOMIC DNA]</scope>
    <source>
        <strain evidence="2">SB210</strain>
    </source>
</reference>
<accession>W7XB67</accession>
<dbReference type="GeneID" id="24439398"/>
<name>W7XB67_TETTS</name>
<dbReference type="Proteomes" id="UP000009168">
    <property type="component" value="Unassembled WGS sequence"/>
</dbReference>
<dbReference type="KEGG" id="tet:TTHERM_000526549"/>
<dbReference type="InParanoid" id="W7XB67"/>
<evidence type="ECO:0000313" key="2">
    <source>
        <dbReference type="Proteomes" id="UP000009168"/>
    </source>
</evidence>